<keyword evidence="4" id="KW-1185">Reference proteome</keyword>
<evidence type="ECO:0000313" key="4">
    <source>
        <dbReference type="Proteomes" id="UP001595976"/>
    </source>
</evidence>
<evidence type="ECO:0000256" key="1">
    <source>
        <dbReference type="ARBA" id="ARBA00022448"/>
    </source>
</evidence>
<protein>
    <submittedName>
        <fullName evidence="3">FliH/SctL family protein</fullName>
    </submittedName>
</protein>
<keyword evidence="2" id="KW-0653">Protein transport</keyword>
<proteinExistence type="predicted"/>
<dbReference type="Proteomes" id="UP001595976">
    <property type="component" value="Unassembled WGS sequence"/>
</dbReference>
<organism evidence="3 4">
    <name type="scientific">Bosea minatitlanensis</name>
    <dbReference type="NCBI Taxonomy" id="128782"/>
    <lineage>
        <taxon>Bacteria</taxon>
        <taxon>Pseudomonadati</taxon>
        <taxon>Pseudomonadota</taxon>
        <taxon>Alphaproteobacteria</taxon>
        <taxon>Hyphomicrobiales</taxon>
        <taxon>Boseaceae</taxon>
        <taxon>Bosea</taxon>
    </lineage>
</organism>
<evidence type="ECO:0000256" key="2">
    <source>
        <dbReference type="ARBA" id="ARBA00022927"/>
    </source>
</evidence>
<dbReference type="RefSeq" id="WP_158448273.1">
    <property type="nucleotide sequence ID" value="NZ_JAOAOS010000001.1"/>
</dbReference>
<comment type="caution">
    <text evidence="3">The sequence shown here is derived from an EMBL/GenBank/DDBJ whole genome shotgun (WGS) entry which is preliminary data.</text>
</comment>
<evidence type="ECO:0000313" key="3">
    <source>
        <dbReference type="EMBL" id="MFC5292248.1"/>
    </source>
</evidence>
<keyword evidence="1" id="KW-0813">Transport</keyword>
<dbReference type="EMBL" id="JBHSLI010000001">
    <property type="protein sequence ID" value="MFC5292248.1"/>
    <property type="molecule type" value="Genomic_DNA"/>
</dbReference>
<dbReference type="PANTHER" id="PTHR34982:SF1">
    <property type="entry name" value="FLAGELLAR ASSEMBLY PROTEIN FLIH"/>
    <property type="match status" value="1"/>
</dbReference>
<dbReference type="PANTHER" id="PTHR34982">
    <property type="entry name" value="YOP PROTEINS TRANSLOCATION PROTEIN L"/>
    <property type="match status" value="1"/>
</dbReference>
<dbReference type="InterPro" id="IPR051472">
    <property type="entry name" value="T3SS_Stator/FliH"/>
</dbReference>
<reference evidence="4" key="1">
    <citation type="journal article" date="2019" name="Int. J. Syst. Evol. Microbiol.">
        <title>The Global Catalogue of Microorganisms (GCM) 10K type strain sequencing project: providing services to taxonomists for standard genome sequencing and annotation.</title>
        <authorList>
            <consortium name="The Broad Institute Genomics Platform"/>
            <consortium name="The Broad Institute Genome Sequencing Center for Infectious Disease"/>
            <person name="Wu L."/>
            <person name="Ma J."/>
        </authorList>
    </citation>
    <scope>NUCLEOTIDE SEQUENCE [LARGE SCALE GENOMIC DNA]</scope>
    <source>
        <strain evidence="4">CGMCC 1.15643</strain>
    </source>
</reference>
<accession>A0ABW0F089</accession>
<gene>
    <name evidence="3" type="ORF">ACFPK2_04495</name>
</gene>
<name>A0ABW0F089_9HYPH</name>
<sequence length="197" mass="20615">MAGATKFMFGTDFREGSRKAASEADLKAARAEGFQAGQEQGRREAEAQFNGLAGQLARSAERLFALEAARMAAIEAQAAEVALAAARALAGAALAEKPMAALAQAVRDCIGHARQAPHLVVRVNEASVEAAEELVQRLVREQGFTGRLMVLGEPDIRPGDGRIEWADGGFVMDGERLSALIEQAVASVFPGGSGPGQ</sequence>